<dbReference type="Pfam" id="PF25004">
    <property type="entry name" value="DUF7782"/>
    <property type="match status" value="1"/>
</dbReference>
<comment type="similarity">
    <text evidence="1">Belongs to the eukaryotic/archaeal PrmC-related family.</text>
</comment>
<proteinExistence type="inferred from homology"/>
<dbReference type="InterPro" id="IPR055487">
    <property type="entry name" value="DUF7059"/>
</dbReference>
<keyword evidence="4" id="KW-0949">S-adenosyl-L-methionine</keyword>
<keyword evidence="3" id="KW-0808">Transferase</keyword>
<dbReference type="CDD" id="cd02440">
    <property type="entry name" value="AdoMet_MTases"/>
    <property type="match status" value="1"/>
</dbReference>
<dbReference type="GO" id="GO:0032259">
    <property type="term" value="P:methylation"/>
    <property type="evidence" value="ECO:0007669"/>
    <property type="project" value="UniProtKB-KW"/>
</dbReference>
<dbReference type="PANTHER" id="PTHR45875">
    <property type="entry name" value="METHYLTRANSFERASE N6AMT1"/>
    <property type="match status" value="1"/>
</dbReference>
<dbReference type="PROSITE" id="PS00092">
    <property type="entry name" value="N6_MTASE"/>
    <property type="match status" value="1"/>
</dbReference>
<feature type="domain" description="Methyltransferase small" evidence="5">
    <location>
        <begin position="141"/>
        <end position="271"/>
    </location>
</feature>
<dbReference type="Gene3D" id="3.40.50.150">
    <property type="entry name" value="Vaccinia Virus protein VP39"/>
    <property type="match status" value="1"/>
</dbReference>
<dbReference type="InterPro" id="IPR002052">
    <property type="entry name" value="DNA_methylase_N6_adenine_CS"/>
</dbReference>
<evidence type="ECO:0000313" key="9">
    <source>
        <dbReference type="Proteomes" id="UP001515100"/>
    </source>
</evidence>
<dbReference type="InterPro" id="IPR052190">
    <property type="entry name" value="Euk-Arch_PrmC-MTase"/>
</dbReference>
<protein>
    <submittedName>
        <fullName evidence="8">Methyltransferase</fullName>
    </submittedName>
</protein>
<dbReference type="PANTHER" id="PTHR45875:SF1">
    <property type="entry name" value="METHYLTRANSFERASE N6AMT1"/>
    <property type="match status" value="1"/>
</dbReference>
<keyword evidence="2 8" id="KW-0489">Methyltransferase</keyword>
<evidence type="ECO:0000259" key="5">
    <source>
        <dbReference type="Pfam" id="PF05175"/>
    </source>
</evidence>
<dbReference type="InterPro" id="IPR029063">
    <property type="entry name" value="SAM-dependent_MTases_sf"/>
</dbReference>
<sequence length="488" mass="52612">MLDAAHVPALRSALDRAGFTVDAVYALLGDDAHRALGRNQTVPALRATRGGGDLATLVRLFALQVPVDRSRADAALPGLVDALAAAGMVVASGGEVRALVDIRPYGDEDHDWWIICDPTSGLDGRQSPMDPSYVLGISEASSSLAQLTVREPVGRALDLGTGCGVQAMHLAQHAREVVATDVNPRALAMARLTAALNDADVDVRDGSLFDPVAGETFDLIATNPPFVISPPGSQVLVYRDSGMPGDSVVRHLVENAETHLNDGGWCQILANWAHHDDVDWQADLGQWLDGRPLDAWILQRELVDPAAYVEMWLADAGLATSPDYTQRYDAWLDWFASERIEAIGFGWLSLRKTSATPVHRLEEWTGEIAQPVGPAVAAWGRRIDQLRGTSDDDLLGRTFRQAVDLVQETRGAAGADDPESIVVRLQHGVRRTRQVDTVEAGLVGASDGDLTSAQILDALASLLDRDPAELRQRYAGSVRELVEEGFLV</sequence>
<comment type="caution">
    <text evidence="8">The sequence shown here is derived from an EMBL/GenBank/DDBJ whole genome shotgun (WGS) entry which is preliminary data.</text>
</comment>
<dbReference type="RefSeq" id="WP_129181586.1">
    <property type="nucleotide sequence ID" value="NZ_JAGIOG010000001.1"/>
</dbReference>
<dbReference type="InterPro" id="IPR007848">
    <property type="entry name" value="Small_mtfrase_dom"/>
</dbReference>
<evidence type="ECO:0000256" key="4">
    <source>
        <dbReference type="ARBA" id="ARBA00022691"/>
    </source>
</evidence>
<gene>
    <name evidence="8" type="ORF">ESP62_006360</name>
</gene>
<dbReference type="AlphaFoldDB" id="A0A641AUW1"/>
<evidence type="ECO:0000256" key="2">
    <source>
        <dbReference type="ARBA" id="ARBA00022603"/>
    </source>
</evidence>
<dbReference type="Pfam" id="PF05175">
    <property type="entry name" value="MTS"/>
    <property type="match status" value="1"/>
</dbReference>
<feature type="domain" description="DUF7782" evidence="7">
    <location>
        <begin position="378"/>
        <end position="488"/>
    </location>
</feature>
<organism evidence="8 9">
    <name type="scientific">Aeromicrobium fastidiosum</name>
    <dbReference type="NCBI Taxonomy" id="52699"/>
    <lineage>
        <taxon>Bacteria</taxon>
        <taxon>Bacillati</taxon>
        <taxon>Actinomycetota</taxon>
        <taxon>Actinomycetes</taxon>
        <taxon>Propionibacteriales</taxon>
        <taxon>Nocardioidaceae</taxon>
        <taxon>Aeromicrobium</taxon>
    </lineage>
</organism>
<dbReference type="InterPro" id="IPR056684">
    <property type="entry name" value="DUF7782"/>
</dbReference>
<dbReference type="EMBL" id="SDPP02000001">
    <property type="protein sequence ID" value="KAA1380781.1"/>
    <property type="molecule type" value="Genomic_DNA"/>
</dbReference>
<keyword evidence="9" id="KW-1185">Reference proteome</keyword>
<accession>A0A641AUW1</accession>
<dbReference type="GO" id="GO:0008757">
    <property type="term" value="F:S-adenosylmethionine-dependent methyltransferase activity"/>
    <property type="evidence" value="ECO:0007669"/>
    <property type="project" value="TreeGrafter"/>
</dbReference>
<evidence type="ECO:0000256" key="3">
    <source>
        <dbReference type="ARBA" id="ARBA00022679"/>
    </source>
</evidence>
<dbReference type="GO" id="GO:0008276">
    <property type="term" value="F:protein methyltransferase activity"/>
    <property type="evidence" value="ECO:0007669"/>
    <property type="project" value="TreeGrafter"/>
</dbReference>
<dbReference type="SUPFAM" id="SSF53335">
    <property type="entry name" value="S-adenosyl-L-methionine-dependent methyltransferases"/>
    <property type="match status" value="1"/>
</dbReference>
<reference evidence="8" key="1">
    <citation type="submission" date="2019-09" db="EMBL/GenBank/DDBJ databases">
        <authorList>
            <person name="Li J."/>
        </authorList>
    </citation>
    <scope>NUCLEOTIDE SEQUENCE [LARGE SCALE GENOMIC DNA]</scope>
    <source>
        <strain evidence="8">NRBC 14897</strain>
    </source>
</reference>
<dbReference type="Pfam" id="PF23186">
    <property type="entry name" value="DUF7059"/>
    <property type="match status" value="1"/>
</dbReference>
<evidence type="ECO:0000259" key="6">
    <source>
        <dbReference type="Pfam" id="PF23186"/>
    </source>
</evidence>
<dbReference type="Proteomes" id="UP001515100">
    <property type="component" value="Unassembled WGS sequence"/>
</dbReference>
<dbReference type="GO" id="GO:0008170">
    <property type="term" value="F:N-methyltransferase activity"/>
    <property type="evidence" value="ECO:0007669"/>
    <property type="project" value="UniProtKB-ARBA"/>
</dbReference>
<dbReference type="GO" id="GO:0035657">
    <property type="term" value="C:eRF1 methyltransferase complex"/>
    <property type="evidence" value="ECO:0007669"/>
    <property type="project" value="TreeGrafter"/>
</dbReference>
<name>A0A641AUW1_9ACTN</name>
<evidence type="ECO:0000259" key="7">
    <source>
        <dbReference type="Pfam" id="PF25004"/>
    </source>
</evidence>
<dbReference type="GO" id="GO:0003676">
    <property type="term" value="F:nucleic acid binding"/>
    <property type="evidence" value="ECO:0007669"/>
    <property type="project" value="InterPro"/>
</dbReference>
<feature type="domain" description="DUF7059" evidence="6">
    <location>
        <begin position="16"/>
        <end position="98"/>
    </location>
</feature>
<evidence type="ECO:0000256" key="1">
    <source>
        <dbReference type="ARBA" id="ARBA00006149"/>
    </source>
</evidence>
<evidence type="ECO:0000313" key="8">
    <source>
        <dbReference type="EMBL" id="KAA1380781.1"/>
    </source>
</evidence>
<dbReference type="OrthoDB" id="129465at2"/>